<dbReference type="InterPro" id="IPR005467">
    <property type="entry name" value="His_kinase_dom"/>
</dbReference>
<keyword evidence="6" id="KW-0902">Two-component regulatory system</keyword>
<keyword evidence="8" id="KW-0175">Coiled coil</keyword>
<proteinExistence type="predicted"/>
<dbReference type="Gene3D" id="1.25.40.10">
    <property type="entry name" value="Tetratricopeptide repeat domain"/>
    <property type="match status" value="2"/>
</dbReference>
<evidence type="ECO:0000256" key="4">
    <source>
        <dbReference type="ARBA" id="ARBA00022679"/>
    </source>
</evidence>
<evidence type="ECO:0000256" key="10">
    <source>
        <dbReference type="SAM" id="SignalP"/>
    </source>
</evidence>
<evidence type="ECO:0000256" key="2">
    <source>
        <dbReference type="ARBA" id="ARBA00012438"/>
    </source>
</evidence>
<name>A0A2Z4GGT0_9BACT</name>
<dbReference type="InterPro" id="IPR019734">
    <property type="entry name" value="TPR_rpt"/>
</dbReference>
<feature type="repeat" description="TPR" evidence="7">
    <location>
        <begin position="148"/>
        <end position="181"/>
    </location>
</feature>
<keyword evidence="7" id="KW-0802">TPR repeat</keyword>
<feature type="coiled-coil region" evidence="8">
    <location>
        <begin position="303"/>
        <end position="339"/>
    </location>
</feature>
<keyword evidence="4" id="KW-0808">Transferase</keyword>
<dbReference type="PROSITE" id="PS50005">
    <property type="entry name" value="TPR"/>
    <property type="match status" value="1"/>
</dbReference>
<keyword evidence="9" id="KW-0472">Membrane</keyword>
<dbReference type="InterPro" id="IPR011990">
    <property type="entry name" value="TPR-like_helical_dom_sf"/>
</dbReference>
<evidence type="ECO:0000256" key="7">
    <source>
        <dbReference type="PROSITE-ProRule" id="PRU00339"/>
    </source>
</evidence>
<evidence type="ECO:0000313" key="13">
    <source>
        <dbReference type="Proteomes" id="UP000249873"/>
    </source>
</evidence>
<dbReference type="SMART" id="SM00028">
    <property type="entry name" value="TPR"/>
    <property type="match status" value="4"/>
</dbReference>
<comment type="catalytic activity">
    <reaction evidence="1">
        <text>ATP + protein L-histidine = ADP + protein N-phospho-L-histidine.</text>
        <dbReference type="EC" id="2.7.13.3"/>
    </reaction>
</comment>
<dbReference type="InterPro" id="IPR036097">
    <property type="entry name" value="HisK_dim/P_sf"/>
</dbReference>
<dbReference type="PROSITE" id="PS50109">
    <property type="entry name" value="HIS_KIN"/>
    <property type="match status" value="1"/>
</dbReference>
<dbReference type="EC" id="2.7.13.3" evidence="2"/>
<evidence type="ECO:0000256" key="1">
    <source>
        <dbReference type="ARBA" id="ARBA00000085"/>
    </source>
</evidence>
<feature type="chain" id="PRO_5016313929" description="histidine kinase" evidence="10">
    <location>
        <begin position="19"/>
        <end position="615"/>
    </location>
</feature>
<evidence type="ECO:0000256" key="8">
    <source>
        <dbReference type="SAM" id="Coils"/>
    </source>
</evidence>
<feature type="domain" description="Histidine kinase" evidence="11">
    <location>
        <begin position="398"/>
        <end position="615"/>
    </location>
</feature>
<dbReference type="SUPFAM" id="SSF48452">
    <property type="entry name" value="TPR-like"/>
    <property type="match status" value="2"/>
</dbReference>
<dbReference type="Pfam" id="PF00512">
    <property type="entry name" value="HisKA"/>
    <property type="match status" value="1"/>
</dbReference>
<feature type="signal peptide" evidence="10">
    <location>
        <begin position="1"/>
        <end position="18"/>
    </location>
</feature>
<protein>
    <recommendedName>
        <fullName evidence="2">histidine kinase</fullName>
        <ecNumber evidence="2">2.7.13.3</ecNumber>
    </recommendedName>
</protein>
<keyword evidence="9" id="KW-1133">Transmembrane helix</keyword>
<sequence length="615" mass="69594">MRKLLLLFALATPLFSSAQKIDIAYVDSLIYFTQYLGMDESKADSLILMADEIEEKGFAIDYKLGAIYGYRFKGWAYDYKGDYDKAIEFMLKFLSVAQKEDFKDEIMMAYGDLGGLYSFMGRHEEAKKIYLKAIQNKTFREEQPRRLSTFYNNLGSTYNQMGKKDSALLMFTQSLKLKEETSDSLGMVNLKTNLSTFLIAEGKFSEAEKMILENITLCKLIDKKGDLWHNYINYGSLRNKQKRFKEAEKHLLNALTLAEELDNDPFRKESFQALALNYEEQGNFKAALATEQATKEVSEKILNQQTNDKISELRETFNSEEKERENKLLNAELAAKKTQQNLLILGLLMVALLTGIIAFSLRKNRIKNQKLAHQNNLINQQKDKLTELNEEKNSLISIVSHDLRSPFNSIALWNNILKENLESSPLKVAEATEMIGKTASYGQQMINNILDIEKIEINSHQLALSEIDPIALSTELIEDFAPAASGKGIKINFKSELDESQRIVTDASLLRRALENLISNALKFSHPNSKVEVMLTRENDTILFKIKDYGVGIPASEQSQLFTKYGQTSASPTSDETSSGLGLSIVKRIAEELSGTVFFESQLGKGSEFVFSLKA</sequence>
<accession>A0A2Z4GGT0</accession>
<organism evidence="12 13">
    <name type="scientific">Arcticibacterium luteifluviistationis</name>
    <dbReference type="NCBI Taxonomy" id="1784714"/>
    <lineage>
        <taxon>Bacteria</taxon>
        <taxon>Pseudomonadati</taxon>
        <taxon>Bacteroidota</taxon>
        <taxon>Cytophagia</taxon>
        <taxon>Cytophagales</taxon>
        <taxon>Leadbetterellaceae</taxon>
        <taxon>Arcticibacterium</taxon>
    </lineage>
</organism>
<dbReference type="Pfam" id="PF13181">
    <property type="entry name" value="TPR_8"/>
    <property type="match status" value="1"/>
</dbReference>
<evidence type="ECO:0000259" key="11">
    <source>
        <dbReference type="PROSITE" id="PS50109"/>
    </source>
</evidence>
<keyword evidence="3" id="KW-0597">Phosphoprotein</keyword>
<feature type="transmembrane region" description="Helical" evidence="9">
    <location>
        <begin position="342"/>
        <end position="361"/>
    </location>
</feature>
<evidence type="ECO:0000256" key="9">
    <source>
        <dbReference type="SAM" id="Phobius"/>
    </source>
</evidence>
<dbReference type="SUPFAM" id="SSF55874">
    <property type="entry name" value="ATPase domain of HSP90 chaperone/DNA topoisomerase II/histidine kinase"/>
    <property type="match status" value="1"/>
</dbReference>
<gene>
    <name evidence="12" type="ORF">DJ013_20610</name>
</gene>
<keyword evidence="13" id="KW-1185">Reference proteome</keyword>
<dbReference type="Gene3D" id="3.30.565.10">
    <property type="entry name" value="Histidine kinase-like ATPase, C-terminal domain"/>
    <property type="match status" value="1"/>
</dbReference>
<dbReference type="Pfam" id="PF13424">
    <property type="entry name" value="TPR_12"/>
    <property type="match status" value="2"/>
</dbReference>
<evidence type="ECO:0000313" key="12">
    <source>
        <dbReference type="EMBL" id="AWW00447.1"/>
    </source>
</evidence>
<dbReference type="CDD" id="cd00075">
    <property type="entry name" value="HATPase"/>
    <property type="match status" value="1"/>
</dbReference>
<dbReference type="PANTHER" id="PTHR43711:SF1">
    <property type="entry name" value="HISTIDINE KINASE 1"/>
    <property type="match status" value="1"/>
</dbReference>
<dbReference type="InterPro" id="IPR050736">
    <property type="entry name" value="Sensor_HK_Regulatory"/>
</dbReference>
<dbReference type="PRINTS" id="PR00344">
    <property type="entry name" value="BCTRLSENSOR"/>
</dbReference>
<feature type="coiled-coil region" evidence="8">
    <location>
        <begin position="371"/>
        <end position="398"/>
    </location>
</feature>
<dbReference type="SMART" id="SM00388">
    <property type="entry name" value="HisKA"/>
    <property type="match status" value="1"/>
</dbReference>
<evidence type="ECO:0000256" key="6">
    <source>
        <dbReference type="ARBA" id="ARBA00023012"/>
    </source>
</evidence>
<dbReference type="Proteomes" id="UP000249873">
    <property type="component" value="Chromosome"/>
</dbReference>
<keyword evidence="10" id="KW-0732">Signal</keyword>
<dbReference type="RefSeq" id="WP_111373813.1">
    <property type="nucleotide sequence ID" value="NZ_CP029480.1"/>
</dbReference>
<dbReference type="Pfam" id="PF02518">
    <property type="entry name" value="HATPase_c"/>
    <property type="match status" value="1"/>
</dbReference>
<evidence type="ECO:0000256" key="5">
    <source>
        <dbReference type="ARBA" id="ARBA00022777"/>
    </source>
</evidence>
<dbReference type="InterPro" id="IPR003661">
    <property type="entry name" value="HisK_dim/P_dom"/>
</dbReference>
<dbReference type="AlphaFoldDB" id="A0A2Z4GGT0"/>
<dbReference type="Gene3D" id="1.10.287.130">
    <property type="match status" value="1"/>
</dbReference>
<dbReference type="SMART" id="SM00387">
    <property type="entry name" value="HATPase_c"/>
    <property type="match status" value="1"/>
</dbReference>
<dbReference type="CDD" id="cd00082">
    <property type="entry name" value="HisKA"/>
    <property type="match status" value="1"/>
</dbReference>
<keyword evidence="5" id="KW-0418">Kinase</keyword>
<dbReference type="OrthoDB" id="9781208at2"/>
<evidence type="ECO:0000256" key="3">
    <source>
        <dbReference type="ARBA" id="ARBA00022553"/>
    </source>
</evidence>
<dbReference type="InterPro" id="IPR036890">
    <property type="entry name" value="HATPase_C_sf"/>
</dbReference>
<dbReference type="EMBL" id="CP029480">
    <property type="protein sequence ID" value="AWW00447.1"/>
    <property type="molecule type" value="Genomic_DNA"/>
</dbReference>
<dbReference type="PANTHER" id="PTHR43711">
    <property type="entry name" value="TWO-COMPONENT HISTIDINE KINASE"/>
    <property type="match status" value="1"/>
</dbReference>
<reference evidence="12 13" key="1">
    <citation type="submission" date="2018-05" db="EMBL/GenBank/DDBJ databases">
        <title>Complete genome sequence of Arcticibacterium luteifluviistationis SM1504T, a cytophagaceae bacterium isolated from Arctic surface seawater.</title>
        <authorList>
            <person name="Li Y."/>
            <person name="Qin Q.-L."/>
        </authorList>
    </citation>
    <scope>NUCLEOTIDE SEQUENCE [LARGE SCALE GENOMIC DNA]</scope>
    <source>
        <strain evidence="12 13">SM1504</strain>
    </source>
</reference>
<dbReference type="GO" id="GO:0000155">
    <property type="term" value="F:phosphorelay sensor kinase activity"/>
    <property type="evidence" value="ECO:0007669"/>
    <property type="project" value="InterPro"/>
</dbReference>
<dbReference type="InterPro" id="IPR003594">
    <property type="entry name" value="HATPase_dom"/>
</dbReference>
<dbReference type="KEGG" id="als:DJ013_20610"/>
<keyword evidence="9" id="KW-0812">Transmembrane</keyword>
<dbReference type="SUPFAM" id="SSF47384">
    <property type="entry name" value="Homodimeric domain of signal transducing histidine kinase"/>
    <property type="match status" value="1"/>
</dbReference>
<dbReference type="InterPro" id="IPR004358">
    <property type="entry name" value="Sig_transdc_His_kin-like_C"/>
</dbReference>